<protein>
    <submittedName>
        <fullName evidence="2">Uncharacterized protein</fullName>
    </submittedName>
</protein>
<dbReference type="EMBL" id="MUYT01000006">
    <property type="protein sequence ID" value="OOS20964.1"/>
    <property type="molecule type" value="Genomic_DNA"/>
</dbReference>
<name>A0A1T0CF61_9GAMM</name>
<evidence type="ECO:0000256" key="1">
    <source>
        <dbReference type="SAM" id="Phobius"/>
    </source>
</evidence>
<dbReference type="Proteomes" id="UP000191094">
    <property type="component" value="Unassembled WGS sequence"/>
</dbReference>
<accession>A0A1T0CF61</accession>
<keyword evidence="1" id="KW-1133">Transmembrane helix</keyword>
<feature type="transmembrane region" description="Helical" evidence="1">
    <location>
        <begin position="20"/>
        <end position="41"/>
    </location>
</feature>
<gene>
    <name evidence="2" type="ORF">B0682_05195</name>
</gene>
<proteinExistence type="predicted"/>
<sequence>MAFLAAFLYTVPRQAGQLMYGVIGISPLYHVLACLFLDLLFDTCLGKMAKFIIIHQYNGVIVCPFYSAKCS</sequence>
<dbReference type="STRING" id="90241.B0682_05195"/>
<dbReference type="AlphaFoldDB" id="A0A1T0CF61"/>
<comment type="caution">
    <text evidence="2">The sequence shown here is derived from an EMBL/GenBank/DDBJ whole genome shotgun (WGS) entry which is preliminary data.</text>
</comment>
<evidence type="ECO:0000313" key="3">
    <source>
        <dbReference type="Proteomes" id="UP000191094"/>
    </source>
</evidence>
<keyword evidence="1" id="KW-0812">Transmembrane</keyword>
<keyword evidence="1" id="KW-0472">Membrane</keyword>
<organism evidence="2 3">
    <name type="scientific">Lwoffella lincolnii</name>
    <dbReference type="NCBI Taxonomy" id="90241"/>
    <lineage>
        <taxon>Bacteria</taxon>
        <taxon>Pseudomonadati</taxon>
        <taxon>Pseudomonadota</taxon>
        <taxon>Gammaproteobacteria</taxon>
        <taxon>Moraxellales</taxon>
        <taxon>Moraxellaceae</taxon>
        <taxon>Lwoffella</taxon>
    </lineage>
</organism>
<evidence type="ECO:0000313" key="2">
    <source>
        <dbReference type="EMBL" id="OOS20964.1"/>
    </source>
</evidence>
<keyword evidence="3" id="KW-1185">Reference proteome</keyword>
<reference evidence="2 3" key="1">
    <citation type="submission" date="2017-02" db="EMBL/GenBank/DDBJ databases">
        <title>Draft genome sequence of Moraxella lincolnii CCUG 9405T type strain.</title>
        <authorList>
            <person name="Salva-Serra F."/>
            <person name="Engstrom-Jakobsson H."/>
            <person name="Thorell K."/>
            <person name="Jaen-Luchoro D."/>
            <person name="Gonzales-Siles L."/>
            <person name="Karlsson R."/>
            <person name="Yazdan S."/>
            <person name="Boulund F."/>
            <person name="Johnning A."/>
            <person name="Engstrand L."/>
            <person name="Kristiansson E."/>
            <person name="Moore E."/>
        </authorList>
    </citation>
    <scope>NUCLEOTIDE SEQUENCE [LARGE SCALE GENOMIC DNA]</scope>
    <source>
        <strain evidence="2 3">CCUG 9405</strain>
    </source>
</reference>